<reference evidence="3 4" key="1">
    <citation type="submission" date="2020-03" db="EMBL/GenBank/DDBJ databases">
        <title>Whole genome shotgun sequence of Phytohabitans rumicis NBRC 108638.</title>
        <authorList>
            <person name="Komaki H."/>
            <person name="Tamura T."/>
        </authorList>
    </citation>
    <scope>NUCLEOTIDE SEQUENCE [LARGE SCALE GENOMIC DNA]</scope>
    <source>
        <strain evidence="3 4">NBRC 108638</strain>
    </source>
</reference>
<keyword evidence="2 3" id="KW-0548">Nucleotidyltransferase</keyword>
<dbReference type="InterPro" id="IPR050088">
    <property type="entry name" value="IspD/TarI_cytidylyltransf_bact"/>
</dbReference>
<dbReference type="GO" id="GO:0008299">
    <property type="term" value="P:isoprenoid biosynthetic process"/>
    <property type="evidence" value="ECO:0007669"/>
    <property type="project" value="InterPro"/>
</dbReference>
<accession>A0A6V8KUT7</accession>
<evidence type="ECO:0000256" key="1">
    <source>
        <dbReference type="ARBA" id="ARBA00022679"/>
    </source>
</evidence>
<protein>
    <submittedName>
        <fullName evidence="3">2-C-methyl-D-erythritol 4-phosphate cytidylyltransferase</fullName>
    </submittedName>
</protein>
<comment type="caution">
    <text evidence="3">The sequence shown here is derived from an EMBL/GenBank/DDBJ whole genome shotgun (WGS) entry which is preliminary data.</text>
</comment>
<dbReference type="Proteomes" id="UP000482960">
    <property type="component" value="Unassembled WGS sequence"/>
</dbReference>
<evidence type="ECO:0000313" key="3">
    <source>
        <dbReference type="EMBL" id="GFJ87210.1"/>
    </source>
</evidence>
<dbReference type="SUPFAM" id="SSF53448">
    <property type="entry name" value="Nucleotide-diphospho-sugar transferases"/>
    <property type="match status" value="1"/>
</dbReference>
<keyword evidence="1 3" id="KW-0808">Transferase</keyword>
<sequence>MRNGLTRARAAGVVLAGGSGARFRAEQNKAYLPLAGRSLASWSLRSLAATPDIGALVLVARQEDHRTARWIVEREVDDREVEVVWGGATRQESELNALRHLAGRIDAGEIDVVVIHDAARPLASPTLTAGVIHLAREHGGAIPCVPGEDLVEVDGDGAVTGTHLRRLVRAQTPQAFAAEPLLTSYEAAARAGFVGTDTSSCLERFSTVKVHWLMGEAVNLKITYPQDLFLAEQILATAEYDLF</sequence>
<gene>
    <name evidence="3" type="ORF">Prum_008520</name>
</gene>
<dbReference type="EMBL" id="BLPG01000001">
    <property type="protein sequence ID" value="GFJ87210.1"/>
    <property type="molecule type" value="Genomic_DNA"/>
</dbReference>
<dbReference type="RefSeq" id="WP_173074077.1">
    <property type="nucleotide sequence ID" value="NZ_BAABJB010000016.1"/>
</dbReference>
<evidence type="ECO:0000313" key="4">
    <source>
        <dbReference type="Proteomes" id="UP000482960"/>
    </source>
</evidence>
<dbReference type="PROSITE" id="PS01295">
    <property type="entry name" value="ISPD"/>
    <property type="match status" value="1"/>
</dbReference>
<proteinExistence type="predicted"/>
<evidence type="ECO:0000256" key="2">
    <source>
        <dbReference type="ARBA" id="ARBA00022695"/>
    </source>
</evidence>
<dbReference type="AlphaFoldDB" id="A0A6V8KUT7"/>
<dbReference type="Gene3D" id="3.90.550.10">
    <property type="entry name" value="Spore Coat Polysaccharide Biosynthesis Protein SpsA, Chain A"/>
    <property type="match status" value="1"/>
</dbReference>
<dbReference type="InterPro" id="IPR018294">
    <property type="entry name" value="ISPD_synthase_CS"/>
</dbReference>
<dbReference type="InterPro" id="IPR029044">
    <property type="entry name" value="Nucleotide-diphossugar_trans"/>
</dbReference>
<reference evidence="3 4" key="2">
    <citation type="submission" date="2020-03" db="EMBL/GenBank/DDBJ databases">
        <authorList>
            <person name="Ichikawa N."/>
            <person name="Kimura A."/>
            <person name="Kitahashi Y."/>
            <person name="Uohara A."/>
        </authorList>
    </citation>
    <scope>NUCLEOTIDE SEQUENCE [LARGE SCALE GENOMIC DNA]</scope>
    <source>
        <strain evidence="3 4">NBRC 108638</strain>
    </source>
</reference>
<dbReference type="CDD" id="cd02516">
    <property type="entry name" value="CDP-ME_synthetase"/>
    <property type="match status" value="1"/>
</dbReference>
<dbReference type="GO" id="GO:0050518">
    <property type="term" value="F:2-C-methyl-D-erythritol 4-phosphate cytidylyltransferase activity"/>
    <property type="evidence" value="ECO:0007669"/>
    <property type="project" value="TreeGrafter"/>
</dbReference>
<dbReference type="Pfam" id="PF01128">
    <property type="entry name" value="IspD"/>
    <property type="match status" value="1"/>
</dbReference>
<organism evidence="3 4">
    <name type="scientific">Phytohabitans rumicis</name>
    <dbReference type="NCBI Taxonomy" id="1076125"/>
    <lineage>
        <taxon>Bacteria</taxon>
        <taxon>Bacillati</taxon>
        <taxon>Actinomycetota</taxon>
        <taxon>Actinomycetes</taxon>
        <taxon>Micromonosporales</taxon>
        <taxon>Micromonosporaceae</taxon>
    </lineage>
</organism>
<name>A0A6V8KUT7_9ACTN</name>
<keyword evidence="4" id="KW-1185">Reference proteome</keyword>
<dbReference type="PANTHER" id="PTHR32125">
    <property type="entry name" value="2-C-METHYL-D-ERYTHRITOL 4-PHOSPHATE CYTIDYLYLTRANSFERASE, CHLOROPLASTIC"/>
    <property type="match status" value="1"/>
</dbReference>
<dbReference type="InterPro" id="IPR034683">
    <property type="entry name" value="IspD/TarI"/>
</dbReference>
<dbReference type="PANTHER" id="PTHR32125:SF4">
    <property type="entry name" value="2-C-METHYL-D-ERYTHRITOL 4-PHOSPHATE CYTIDYLYLTRANSFERASE, CHLOROPLASTIC"/>
    <property type="match status" value="1"/>
</dbReference>